<dbReference type="EMBL" id="JANAWD010000181">
    <property type="protein sequence ID" value="KAJ3484653.1"/>
    <property type="molecule type" value="Genomic_DNA"/>
</dbReference>
<gene>
    <name evidence="1" type="ORF">NLI96_g5491</name>
</gene>
<proteinExistence type="predicted"/>
<dbReference type="InterPro" id="IPR032675">
    <property type="entry name" value="LRR_dom_sf"/>
</dbReference>
<organism evidence="1 2">
    <name type="scientific">Meripilus lineatus</name>
    <dbReference type="NCBI Taxonomy" id="2056292"/>
    <lineage>
        <taxon>Eukaryota</taxon>
        <taxon>Fungi</taxon>
        <taxon>Dikarya</taxon>
        <taxon>Basidiomycota</taxon>
        <taxon>Agaricomycotina</taxon>
        <taxon>Agaricomycetes</taxon>
        <taxon>Polyporales</taxon>
        <taxon>Meripilaceae</taxon>
        <taxon>Meripilus</taxon>
    </lineage>
</organism>
<name>A0AAD5V3E1_9APHY</name>
<comment type="caution">
    <text evidence="1">The sequence shown here is derived from an EMBL/GenBank/DDBJ whole genome shotgun (WGS) entry which is preliminary data.</text>
</comment>
<evidence type="ECO:0000313" key="2">
    <source>
        <dbReference type="Proteomes" id="UP001212997"/>
    </source>
</evidence>
<evidence type="ECO:0000313" key="1">
    <source>
        <dbReference type="EMBL" id="KAJ3484653.1"/>
    </source>
</evidence>
<dbReference type="Gene3D" id="3.80.10.10">
    <property type="entry name" value="Ribonuclease Inhibitor"/>
    <property type="match status" value="1"/>
</dbReference>
<dbReference type="SUPFAM" id="SSF52047">
    <property type="entry name" value="RNI-like"/>
    <property type="match status" value="1"/>
</dbReference>
<keyword evidence="2" id="KW-1185">Reference proteome</keyword>
<sequence length="414" mass="47361">MFATSPTNRFRFLKDVTINGTEHSSYSTRQNQAYQKKILLILSHSTSLERLRLSRMQSLLDNFPSAVDKLSKLSMLREIECRGSPDLVGWLGQLRAPLTKLKFYCYNETLASSVDLFATISHFRDTLRTLSIGYLSIGATDPDLQFPHVDTLNVEERCTGLHTPSYSASTIFRLFPNLKYLKFPDRRLEVNDLVLAERYHKQHMVDAARNQISGHFLEELSGCVDDLYRGAYICRVGELSVHQLCGEDIPQLLPLIAHMQPSALTLDFRMTDCLDPMSDLSSILRELSTDNTLQQLSLDFDFMHTAEPGIARGTLCDLRETLLGQVAITSLHISYRDSMFDFHRSENMRFLESTNWKEYVLWVILAVPTIISVEINSNSTGTRKLYQIPENLVDTARQKFKDEVKIASYIRSRI</sequence>
<dbReference type="Proteomes" id="UP001212997">
    <property type="component" value="Unassembled WGS sequence"/>
</dbReference>
<accession>A0AAD5V3E1</accession>
<protein>
    <submittedName>
        <fullName evidence="1">Uncharacterized protein</fullName>
    </submittedName>
</protein>
<reference evidence="1" key="1">
    <citation type="submission" date="2022-07" db="EMBL/GenBank/DDBJ databases">
        <title>Genome Sequence of Physisporinus lineatus.</title>
        <authorList>
            <person name="Buettner E."/>
        </authorList>
    </citation>
    <scope>NUCLEOTIDE SEQUENCE</scope>
    <source>
        <strain evidence="1">VT162</strain>
    </source>
</reference>
<dbReference type="AlphaFoldDB" id="A0AAD5V3E1"/>